<accession>A0A2B4RDI6</accession>
<feature type="region of interest" description="Disordered" evidence="1">
    <location>
        <begin position="65"/>
        <end position="99"/>
    </location>
</feature>
<sequence>MPRSQSATSTCDDPVTCHDIVRQRSLRYLLDTVDLRNMSVDEENESQANKEQPRASLRLEIATTPMNKTSSSVAMTPPNSGIPNLQRAENKNASPNLKKTIEKEDLDTPEKVLLLEQRSSRVIKDVHYVCERNRESFAMVLRNMCGFGNPEAKAIVN</sequence>
<reference evidence="3" key="1">
    <citation type="journal article" date="2017" name="bioRxiv">
        <title>Comparative analysis of the genomes of Stylophora pistillata and Acropora digitifera provides evidence for extensive differences between species of corals.</title>
        <authorList>
            <person name="Voolstra C.R."/>
            <person name="Li Y."/>
            <person name="Liew Y.J."/>
            <person name="Baumgarten S."/>
            <person name="Zoccola D."/>
            <person name="Flot J.-F."/>
            <person name="Tambutte S."/>
            <person name="Allemand D."/>
            <person name="Aranda M."/>
        </authorList>
    </citation>
    <scope>NUCLEOTIDE SEQUENCE [LARGE SCALE GENOMIC DNA]</scope>
</reference>
<evidence type="ECO:0000313" key="3">
    <source>
        <dbReference type="Proteomes" id="UP000225706"/>
    </source>
</evidence>
<dbReference type="Proteomes" id="UP000225706">
    <property type="component" value="Unassembled WGS sequence"/>
</dbReference>
<evidence type="ECO:0000313" key="2">
    <source>
        <dbReference type="EMBL" id="PFX15216.1"/>
    </source>
</evidence>
<dbReference type="AlphaFoldDB" id="A0A2B4RDI6"/>
<proteinExistence type="predicted"/>
<dbReference type="EMBL" id="LSMT01000672">
    <property type="protein sequence ID" value="PFX15216.1"/>
    <property type="molecule type" value="Genomic_DNA"/>
</dbReference>
<comment type="caution">
    <text evidence="2">The sequence shown here is derived from an EMBL/GenBank/DDBJ whole genome shotgun (WGS) entry which is preliminary data.</text>
</comment>
<dbReference type="OrthoDB" id="5976933at2759"/>
<name>A0A2B4RDI6_STYPI</name>
<gene>
    <name evidence="2" type="ORF">AWC38_SpisGene20572</name>
</gene>
<organism evidence="2 3">
    <name type="scientific">Stylophora pistillata</name>
    <name type="common">Smooth cauliflower coral</name>
    <dbReference type="NCBI Taxonomy" id="50429"/>
    <lineage>
        <taxon>Eukaryota</taxon>
        <taxon>Metazoa</taxon>
        <taxon>Cnidaria</taxon>
        <taxon>Anthozoa</taxon>
        <taxon>Hexacorallia</taxon>
        <taxon>Scleractinia</taxon>
        <taxon>Astrocoeniina</taxon>
        <taxon>Pocilloporidae</taxon>
        <taxon>Stylophora</taxon>
    </lineage>
</organism>
<protein>
    <submittedName>
        <fullName evidence="2">Uncharacterized protein</fullName>
    </submittedName>
</protein>
<evidence type="ECO:0000256" key="1">
    <source>
        <dbReference type="SAM" id="MobiDB-lite"/>
    </source>
</evidence>
<keyword evidence="3" id="KW-1185">Reference proteome</keyword>
<feature type="compositionally biased region" description="Polar residues" evidence="1">
    <location>
        <begin position="65"/>
        <end position="83"/>
    </location>
</feature>